<feature type="region of interest" description="Disordered" evidence="1">
    <location>
        <begin position="214"/>
        <end position="266"/>
    </location>
</feature>
<accession>A0A8E2DTM0</accession>
<dbReference type="OrthoDB" id="3263748at2759"/>
<dbReference type="AlphaFoldDB" id="A0A8E2DTM0"/>
<evidence type="ECO:0000313" key="3">
    <source>
        <dbReference type="Proteomes" id="UP000250043"/>
    </source>
</evidence>
<protein>
    <submittedName>
        <fullName evidence="2">Uncharacterized protein</fullName>
    </submittedName>
</protein>
<feature type="region of interest" description="Disordered" evidence="1">
    <location>
        <begin position="1"/>
        <end position="31"/>
    </location>
</feature>
<dbReference type="Proteomes" id="UP000250043">
    <property type="component" value="Unassembled WGS sequence"/>
</dbReference>
<name>A0A8E2DTM0_9APHY</name>
<evidence type="ECO:0000313" key="2">
    <source>
        <dbReference type="EMBL" id="OCH95620.1"/>
    </source>
</evidence>
<reference evidence="2 3" key="1">
    <citation type="submission" date="2016-07" db="EMBL/GenBank/DDBJ databases">
        <title>Draft genome of the white-rot fungus Obba rivulosa 3A-2.</title>
        <authorList>
            <consortium name="DOE Joint Genome Institute"/>
            <person name="Miettinen O."/>
            <person name="Riley R."/>
            <person name="Acob R."/>
            <person name="Barry K."/>
            <person name="Cullen D."/>
            <person name="De Vries R."/>
            <person name="Hainaut M."/>
            <person name="Hatakka A."/>
            <person name="Henrissat B."/>
            <person name="Hilden K."/>
            <person name="Kuo R."/>
            <person name="Labutti K."/>
            <person name="Lipzen A."/>
            <person name="Makela M.R."/>
            <person name="Sandor L."/>
            <person name="Spatafora J.W."/>
            <person name="Grigoriev I.V."/>
            <person name="Hibbett D.S."/>
        </authorList>
    </citation>
    <scope>NUCLEOTIDE SEQUENCE [LARGE SCALE GENOMIC DNA]</scope>
    <source>
        <strain evidence="2 3">3A-2</strain>
    </source>
</reference>
<proteinExistence type="predicted"/>
<feature type="compositionally biased region" description="Pro residues" evidence="1">
    <location>
        <begin position="1"/>
        <end position="13"/>
    </location>
</feature>
<gene>
    <name evidence="2" type="ORF">OBBRIDRAFT_540895</name>
</gene>
<dbReference type="EMBL" id="KV722335">
    <property type="protein sequence ID" value="OCH95620.1"/>
    <property type="molecule type" value="Genomic_DNA"/>
</dbReference>
<sequence>MPTDPAQPPPPSPLSTMARSKLQSAVGSGAKDCSLHRWVLLKNSLTRSHPPDAALAPAPSQKADVNYVYRHDSAAGQEHEEEDAFMFPDPDALHDAGDASVAASENQWLDSLLASLGDDDDDADVDTDAPVVVSVSAGGDDDDEPLSPLFSPMSSSDDLSTPHSFYYHPPPIATPYPVPYPPLQPPVQEWFDVVPAPVTLLNASTFDDALPYYDMDDADEPPVPDAIEDTSDDESDAPSTPFYRSTTSLDPASIPLPPDRQLRGEPHVYIDSDDSYFYPFELDPLPSRSHGDGADTARVFGSSLYQEC</sequence>
<keyword evidence="3" id="KW-1185">Reference proteome</keyword>
<feature type="compositionally biased region" description="Polar residues" evidence="1">
    <location>
        <begin position="14"/>
        <end position="26"/>
    </location>
</feature>
<evidence type="ECO:0000256" key="1">
    <source>
        <dbReference type="SAM" id="MobiDB-lite"/>
    </source>
</evidence>
<organism evidence="2 3">
    <name type="scientific">Obba rivulosa</name>
    <dbReference type="NCBI Taxonomy" id="1052685"/>
    <lineage>
        <taxon>Eukaryota</taxon>
        <taxon>Fungi</taxon>
        <taxon>Dikarya</taxon>
        <taxon>Basidiomycota</taxon>
        <taxon>Agaricomycotina</taxon>
        <taxon>Agaricomycetes</taxon>
        <taxon>Polyporales</taxon>
        <taxon>Gelatoporiaceae</taxon>
        <taxon>Obba</taxon>
    </lineage>
</organism>
<feature type="compositionally biased region" description="Acidic residues" evidence="1">
    <location>
        <begin position="214"/>
        <end position="236"/>
    </location>
</feature>